<evidence type="ECO:0000256" key="1">
    <source>
        <dbReference type="SAM" id="MobiDB-lite"/>
    </source>
</evidence>
<evidence type="ECO:0000313" key="2">
    <source>
        <dbReference type="EMBL" id="TFY73165.1"/>
    </source>
</evidence>
<feature type="region of interest" description="Disordered" evidence="1">
    <location>
        <begin position="1"/>
        <end position="51"/>
    </location>
</feature>
<reference evidence="2 3" key="1">
    <citation type="submission" date="2019-02" db="EMBL/GenBank/DDBJ databases">
        <title>Genome sequencing of the rare red list fungi Hericium alpestre (H. flagellum).</title>
        <authorList>
            <person name="Buettner E."/>
            <person name="Kellner H."/>
        </authorList>
    </citation>
    <scope>NUCLEOTIDE SEQUENCE [LARGE SCALE GENOMIC DNA]</scope>
    <source>
        <strain evidence="2 3">DSM 108284</strain>
    </source>
</reference>
<dbReference type="AlphaFoldDB" id="A0A4Y9ZEG4"/>
<dbReference type="OrthoDB" id="431454at2759"/>
<sequence length="153" mass="16741">MLTNDPDTAASASAHVDQAGGVPTHDTNAAMLDPHRDSPLGAPDPKLSPRETMLSTLRTVMGLLKETGEMLVNVPYVKGAAGIMLQILQIHEEVNALQGKWKSVDDDIWQIQGIVMDYMQAVSGGERGDTVRTMDIIQHLKDIRRYAPFCLMS</sequence>
<keyword evidence="3" id="KW-1185">Reference proteome</keyword>
<dbReference type="EMBL" id="SFCI01003220">
    <property type="protein sequence ID" value="TFY73165.1"/>
    <property type="molecule type" value="Genomic_DNA"/>
</dbReference>
<name>A0A4Y9ZEG4_9AGAM</name>
<accession>A0A4Y9ZEG4</accession>
<gene>
    <name evidence="2" type="ORF">EWM64_g10847</name>
</gene>
<evidence type="ECO:0000313" key="3">
    <source>
        <dbReference type="Proteomes" id="UP000298061"/>
    </source>
</evidence>
<dbReference type="Proteomes" id="UP000298061">
    <property type="component" value="Unassembled WGS sequence"/>
</dbReference>
<protein>
    <submittedName>
        <fullName evidence="2">Uncharacterized protein</fullName>
    </submittedName>
</protein>
<comment type="caution">
    <text evidence="2">The sequence shown here is derived from an EMBL/GenBank/DDBJ whole genome shotgun (WGS) entry which is preliminary data.</text>
</comment>
<organism evidence="2 3">
    <name type="scientific">Hericium alpestre</name>
    <dbReference type="NCBI Taxonomy" id="135208"/>
    <lineage>
        <taxon>Eukaryota</taxon>
        <taxon>Fungi</taxon>
        <taxon>Dikarya</taxon>
        <taxon>Basidiomycota</taxon>
        <taxon>Agaricomycotina</taxon>
        <taxon>Agaricomycetes</taxon>
        <taxon>Russulales</taxon>
        <taxon>Hericiaceae</taxon>
        <taxon>Hericium</taxon>
    </lineage>
</organism>
<proteinExistence type="predicted"/>